<reference evidence="2 3" key="1">
    <citation type="submission" date="2017-02" db="EMBL/GenBank/DDBJ databases">
        <title>The new phylogeny of genus Mycobacterium.</title>
        <authorList>
            <person name="Tortoli E."/>
            <person name="Trovato A."/>
            <person name="Cirillo D.M."/>
        </authorList>
    </citation>
    <scope>NUCLEOTIDE SEQUENCE [LARGE SCALE GENOMIC DNA]</scope>
    <source>
        <strain evidence="2 3">IP1130001</strain>
    </source>
</reference>
<evidence type="ECO:0000313" key="3">
    <source>
        <dbReference type="Proteomes" id="UP000243140"/>
    </source>
</evidence>
<keyword evidence="3" id="KW-1185">Reference proteome</keyword>
<dbReference type="EMBL" id="MVHV01000035">
    <property type="protein sequence ID" value="ORA77822.1"/>
    <property type="molecule type" value="Genomic_DNA"/>
</dbReference>
<organism evidence="2 3">
    <name type="scientific">Mycobacterium malmoense</name>
    <dbReference type="NCBI Taxonomy" id="1780"/>
    <lineage>
        <taxon>Bacteria</taxon>
        <taxon>Bacillati</taxon>
        <taxon>Actinomycetota</taxon>
        <taxon>Actinomycetes</taxon>
        <taxon>Mycobacteriales</taxon>
        <taxon>Mycobacteriaceae</taxon>
        <taxon>Mycobacterium</taxon>
    </lineage>
</organism>
<keyword evidence="1" id="KW-0732">Signal</keyword>
<evidence type="ECO:0000256" key="1">
    <source>
        <dbReference type="SAM" id="SignalP"/>
    </source>
</evidence>
<evidence type="ECO:0000313" key="2">
    <source>
        <dbReference type="EMBL" id="ORA77822.1"/>
    </source>
</evidence>
<accession>A0ABX3SL13</accession>
<feature type="signal peptide" evidence="1">
    <location>
        <begin position="1"/>
        <end position="24"/>
    </location>
</feature>
<name>A0ABX3SL13_MYCMA</name>
<dbReference type="Proteomes" id="UP000243140">
    <property type="component" value="Unassembled WGS sequence"/>
</dbReference>
<feature type="chain" id="PRO_5047033668" description="PE-PGRS family protein" evidence="1">
    <location>
        <begin position="25"/>
        <end position="400"/>
    </location>
</feature>
<protein>
    <recommendedName>
        <fullName evidence="4">PE-PGRS family protein</fullName>
    </recommendedName>
</protein>
<proteinExistence type="predicted"/>
<evidence type="ECO:0008006" key="4">
    <source>
        <dbReference type="Google" id="ProtNLM"/>
    </source>
</evidence>
<gene>
    <name evidence="2" type="ORF">BST29_22800</name>
</gene>
<comment type="caution">
    <text evidence="2">The sequence shown here is derived from an EMBL/GenBank/DDBJ whole genome shotgun (WGS) entry which is preliminary data.</text>
</comment>
<dbReference type="RefSeq" id="WP_071509018.1">
    <property type="nucleotide sequence ID" value="NZ_CP080999.1"/>
</dbReference>
<sequence length="400" mass="41017">MVVDLAARPTVTAAAALASAAVLAVGPMAQHLPNLHLPAVSISGIQLTDASSAMVDLFAGVETELSSFASGATAAATVPSSLLTDVVTPFQTWINAFSLAGTNLQYILNQWSAVPFPVLQQVAANGVDYASEYVSALQQVALYPATWLPTWGPAVQSGLADIAAGNVATGVFDLYQNLIQEPFAFGVGELLGTLQIPVQITQNIANATNYAVNHGVVTLGQYGTTTLWTESVHGLATGLQTVYDSWTAGDLAGTVSNLANVPGLIGNAFLNGFQPSLTRPMTGGLLSSNAIPLGTGNQTGFLNQLLNGVDPGLANAIVAPNAQNIVGGGSLMTAIQNLGNQLINGWPSFNAAISSITSDISGTLTSMLQSLPSVLSSLPSTLGTIATQLGTMIINLLKML</sequence>